<dbReference type="GO" id="GO:0016020">
    <property type="term" value="C:membrane"/>
    <property type="evidence" value="ECO:0007669"/>
    <property type="project" value="UniProtKB-SubCell"/>
</dbReference>
<feature type="compositionally biased region" description="Polar residues" evidence="5">
    <location>
        <begin position="1"/>
        <end position="11"/>
    </location>
</feature>
<dbReference type="PANTHER" id="PTHR37994">
    <property type="entry name" value="ARAE_2_N DOMAIN-CONTAINING PROTEIN-RELATED"/>
    <property type="match status" value="1"/>
</dbReference>
<feature type="transmembrane region" description="Helical" evidence="6">
    <location>
        <begin position="96"/>
        <end position="116"/>
    </location>
</feature>
<evidence type="ECO:0000313" key="11">
    <source>
        <dbReference type="Proteomes" id="UP001219525"/>
    </source>
</evidence>
<feature type="transmembrane region" description="Helical" evidence="6">
    <location>
        <begin position="791"/>
        <end position="808"/>
    </location>
</feature>
<evidence type="ECO:0000256" key="2">
    <source>
        <dbReference type="ARBA" id="ARBA00022692"/>
    </source>
</evidence>
<feature type="domain" description="Putative ER transporter 6TM N-terminal" evidence="8">
    <location>
        <begin position="65"/>
        <end position="509"/>
    </location>
</feature>
<feature type="region of interest" description="Disordered" evidence="5">
    <location>
        <begin position="1"/>
        <end position="40"/>
    </location>
</feature>
<dbReference type="EMBL" id="JARJCW010000017">
    <property type="protein sequence ID" value="KAJ7215386.1"/>
    <property type="molecule type" value="Genomic_DNA"/>
</dbReference>
<dbReference type="Pfam" id="PF13515">
    <property type="entry name" value="FUSC_2"/>
    <property type="match status" value="1"/>
</dbReference>
<evidence type="ECO:0000256" key="1">
    <source>
        <dbReference type="ARBA" id="ARBA00004141"/>
    </source>
</evidence>
<feature type="transmembrane region" description="Helical" evidence="6">
    <location>
        <begin position="764"/>
        <end position="784"/>
    </location>
</feature>
<gene>
    <name evidence="10" type="ORF">GGX14DRAFT_696460</name>
</gene>
<dbReference type="PANTHER" id="PTHR37994:SF3">
    <property type="entry name" value="ER TRANSPORTER 6TM N-TERMINAL DOMAIN-CONTAINING PROTEIN"/>
    <property type="match status" value="1"/>
</dbReference>
<name>A0AAD6VP15_9AGAR</name>
<feature type="transmembrane region" description="Helical" evidence="6">
    <location>
        <begin position="738"/>
        <end position="758"/>
    </location>
</feature>
<evidence type="ECO:0000259" key="9">
    <source>
        <dbReference type="Pfam" id="PF13515"/>
    </source>
</evidence>
<keyword evidence="11" id="KW-1185">Reference proteome</keyword>
<evidence type="ECO:0000259" key="8">
    <source>
        <dbReference type="Pfam" id="PF10337"/>
    </source>
</evidence>
<evidence type="ECO:0000313" key="10">
    <source>
        <dbReference type="EMBL" id="KAJ7215386.1"/>
    </source>
</evidence>
<accession>A0AAD6VP15</accession>
<keyword evidence="2 6" id="KW-0812">Transmembrane</keyword>
<feature type="transmembrane region" description="Helical" evidence="6">
    <location>
        <begin position="216"/>
        <end position="237"/>
    </location>
</feature>
<evidence type="ECO:0000256" key="6">
    <source>
        <dbReference type="SAM" id="Phobius"/>
    </source>
</evidence>
<sequence>MSAASNDSGTEAKTVRADVATDAPASEEDPKETSGADAAAAARDIAPGPAGGFFSWILPALKTPRTHKTWVRCIFAFAGSMVLLVCNASLRSMGQAAFFSGIVAFMLPPSLALSLFMFASLTLLFGMLLGWAWGAAAMAAALSVQDKALLASRLAAAQKAIVGAGGPVSAASVQAQLQSLAFHGYFLDGRSSAVYGAFLFIGTFAVGAIRARSPRLVIFGVFATILMDVMCLTGPLLPTQQYTLAKIFLLPTCYYLAIAIASLVLIFPESLNHVWLTTLDNAFFGPATGILSLQSEALHTQPSDYEKWAAGAAKTAAARAGLGAGLAGLSAQIGLIDLEISVGRLGPGDLKRFALEVRALGFRVAGLLAFQTAVSNVHADDERDAAAAAAAEGEKARGAAAPMSSAHETRFARRRRLIAAREAAHGHALDDLVPILAAASEPLRTAAEEGMAALRAWFADCNGGRWMSFLRGDKDREHIAERQKGLAERRDALQQVLSEWRREGRARLIKPYEKFFDEKTGKLKEGLGTRDGPEMFAVRSLFICFVFCDTLDAFAARLHRVLILATDLDARRPRPRIWLPSGFGKVWRKLVTRAPAAVPDSLITMGTLRDPTRFDDADTDGASADGNDATAGGAASNDEPDEEPRPAQRRNPDARAPTSTLGKLCVRLGAALRFFKTPEGIFALRHAVLSVALWVPQVVPSTAWFYYSNKGLWALIMAQLSLAPFAGDQLFSIATRFLGTALGLLLGMVVWYIAAPGLGNGNPYAVVVVLTLFISPLIMARIAAPLQQSMLWIMTGVTTVLVVGYSWLDRHLVVVANQGVGIGIGWRRALLVVIGFVAAGIIMLFPRPTSSRTLVRRTLAATLQEMGNIFGQEVEAFLAEEARARAGHAEKEEIDCLDEDKGSKVSPKERRVRRVGARVLAVLDRLQGLAPSLRTARWEPQIQGLWPHEQYTSLHAKELKFATSLGLLTSTFSKLDTTWCSILVHRTPFLNPNLLSDVFQTIDTLSHALEAGRPIPASLPLLRERLLYHEALIRALSGTAPNMPGLPVPQKRAHLDQSDDEELETDSHAAELVAGKVDGASIGFEELSLSVLMDEQLPTHSTAVIALGSILTVLDEIAAIVRELCGETTFRGFDALHHEFQGREEAAIGTRSR</sequence>
<feature type="domain" description="DUF2421" evidence="7">
    <location>
        <begin position="846"/>
        <end position="1128"/>
    </location>
</feature>
<feature type="transmembrane region" description="Helical" evidence="6">
    <location>
        <begin position="192"/>
        <end position="209"/>
    </location>
</feature>
<dbReference type="Pfam" id="PF10337">
    <property type="entry name" value="ArAE_2_N"/>
    <property type="match status" value="1"/>
</dbReference>
<organism evidence="10 11">
    <name type="scientific">Mycena pura</name>
    <dbReference type="NCBI Taxonomy" id="153505"/>
    <lineage>
        <taxon>Eukaryota</taxon>
        <taxon>Fungi</taxon>
        <taxon>Dikarya</taxon>
        <taxon>Basidiomycota</taxon>
        <taxon>Agaricomycotina</taxon>
        <taxon>Agaricomycetes</taxon>
        <taxon>Agaricomycetidae</taxon>
        <taxon>Agaricales</taxon>
        <taxon>Marasmiineae</taxon>
        <taxon>Mycenaceae</taxon>
        <taxon>Mycena</taxon>
    </lineage>
</organism>
<dbReference type="InterPro" id="IPR049453">
    <property type="entry name" value="Memb_transporter_dom"/>
</dbReference>
<protein>
    <recommendedName>
        <fullName evidence="12">ER transporter 6TM N-terminal domain-containing protein</fullName>
    </recommendedName>
</protein>
<evidence type="ECO:0000256" key="3">
    <source>
        <dbReference type="ARBA" id="ARBA00022989"/>
    </source>
</evidence>
<dbReference type="InterPro" id="IPR018823">
    <property type="entry name" value="ArAE_2_N"/>
</dbReference>
<comment type="caution">
    <text evidence="10">The sequence shown here is derived from an EMBL/GenBank/DDBJ whole genome shotgun (WGS) entry which is preliminary data.</text>
</comment>
<evidence type="ECO:0000256" key="5">
    <source>
        <dbReference type="SAM" id="MobiDB-lite"/>
    </source>
</evidence>
<feature type="region of interest" description="Disordered" evidence="5">
    <location>
        <begin position="609"/>
        <end position="658"/>
    </location>
</feature>
<feature type="compositionally biased region" description="Basic and acidic residues" evidence="5">
    <location>
        <begin position="643"/>
        <end position="653"/>
    </location>
</feature>
<reference evidence="10" key="1">
    <citation type="submission" date="2023-03" db="EMBL/GenBank/DDBJ databases">
        <title>Massive genome expansion in bonnet fungi (Mycena s.s.) driven by repeated elements and novel gene families across ecological guilds.</title>
        <authorList>
            <consortium name="Lawrence Berkeley National Laboratory"/>
            <person name="Harder C.B."/>
            <person name="Miyauchi S."/>
            <person name="Viragh M."/>
            <person name="Kuo A."/>
            <person name="Thoen E."/>
            <person name="Andreopoulos B."/>
            <person name="Lu D."/>
            <person name="Skrede I."/>
            <person name="Drula E."/>
            <person name="Henrissat B."/>
            <person name="Morin E."/>
            <person name="Kohler A."/>
            <person name="Barry K."/>
            <person name="LaButti K."/>
            <person name="Morin E."/>
            <person name="Salamov A."/>
            <person name="Lipzen A."/>
            <person name="Mereny Z."/>
            <person name="Hegedus B."/>
            <person name="Baldrian P."/>
            <person name="Stursova M."/>
            <person name="Weitz H."/>
            <person name="Taylor A."/>
            <person name="Grigoriev I.V."/>
            <person name="Nagy L.G."/>
            <person name="Martin F."/>
            <person name="Kauserud H."/>
        </authorList>
    </citation>
    <scope>NUCLEOTIDE SEQUENCE</scope>
    <source>
        <strain evidence="10">9144</strain>
    </source>
</reference>
<feature type="domain" description="Integral membrane bound transporter" evidence="9">
    <location>
        <begin position="706"/>
        <end position="839"/>
    </location>
</feature>
<evidence type="ECO:0008006" key="12">
    <source>
        <dbReference type="Google" id="ProtNLM"/>
    </source>
</evidence>
<feature type="compositionally biased region" description="Low complexity" evidence="5">
    <location>
        <begin position="620"/>
        <end position="637"/>
    </location>
</feature>
<dbReference type="AlphaFoldDB" id="A0AAD6VP15"/>
<proteinExistence type="predicted"/>
<keyword evidence="3 6" id="KW-1133">Transmembrane helix</keyword>
<evidence type="ECO:0000259" key="7">
    <source>
        <dbReference type="Pfam" id="PF10334"/>
    </source>
</evidence>
<dbReference type="Proteomes" id="UP001219525">
    <property type="component" value="Unassembled WGS sequence"/>
</dbReference>
<comment type="subcellular location">
    <subcellularLocation>
        <location evidence="1">Membrane</location>
        <topology evidence="1">Multi-pass membrane protein</topology>
    </subcellularLocation>
</comment>
<dbReference type="Pfam" id="PF10334">
    <property type="entry name" value="BRE4"/>
    <property type="match status" value="1"/>
</dbReference>
<feature type="transmembrane region" description="Helical" evidence="6">
    <location>
        <begin position="123"/>
        <end position="144"/>
    </location>
</feature>
<feature type="transmembrane region" description="Helical" evidence="6">
    <location>
        <begin position="243"/>
        <end position="267"/>
    </location>
</feature>
<feature type="transmembrane region" description="Helical" evidence="6">
    <location>
        <begin position="70"/>
        <end position="90"/>
    </location>
</feature>
<feature type="transmembrane region" description="Helical" evidence="6">
    <location>
        <begin position="828"/>
        <end position="846"/>
    </location>
</feature>
<keyword evidence="4 6" id="KW-0472">Membrane</keyword>
<dbReference type="InterPro" id="IPR018820">
    <property type="entry name" value="BRE4-related_DUF2421"/>
</dbReference>
<evidence type="ECO:0000256" key="4">
    <source>
        <dbReference type="ARBA" id="ARBA00023136"/>
    </source>
</evidence>
<feature type="transmembrane region" description="Helical" evidence="6">
    <location>
        <begin position="682"/>
        <end position="706"/>
    </location>
</feature>